<comment type="caution">
    <text evidence="1">The sequence shown here is derived from an EMBL/GenBank/DDBJ whole genome shotgun (WGS) entry which is preliminary data.</text>
</comment>
<dbReference type="Proteomes" id="UP001501600">
    <property type="component" value="Unassembled WGS sequence"/>
</dbReference>
<proteinExistence type="predicted"/>
<protein>
    <submittedName>
        <fullName evidence="1">Uncharacterized protein</fullName>
    </submittedName>
</protein>
<organism evidence="1 2">
    <name type="scientific">Ferrimonas gelatinilytica</name>
    <dbReference type="NCBI Taxonomy" id="1255257"/>
    <lineage>
        <taxon>Bacteria</taxon>
        <taxon>Pseudomonadati</taxon>
        <taxon>Pseudomonadota</taxon>
        <taxon>Gammaproteobacteria</taxon>
        <taxon>Alteromonadales</taxon>
        <taxon>Ferrimonadaceae</taxon>
        <taxon>Ferrimonas</taxon>
    </lineage>
</organism>
<gene>
    <name evidence="1" type="ORF">GCM10025772_21960</name>
</gene>
<accession>A0ABP9SAU8</accession>
<reference evidence="2" key="1">
    <citation type="journal article" date="2019" name="Int. J. Syst. Evol. Microbiol.">
        <title>The Global Catalogue of Microorganisms (GCM) 10K type strain sequencing project: providing services to taxonomists for standard genome sequencing and annotation.</title>
        <authorList>
            <consortium name="The Broad Institute Genomics Platform"/>
            <consortium name="The Broad Institute Genome Sequencing Center for Infectious Disease"/>
            <person name="Wu L."/>
            <person name="Ma J."/>
        </authorList>
    </citation>
    <scope>NUCLEOTIDE SEQUENCE [LARGE SCALE GENOMIC DNA]</scope>
    <source>
        <strain evidence="2">JCM 18720</strain>
    </source>
</reference>
<keyword evidence="2" id="KW-1185">Reference proteome</keyword>
<evidence type="ECO:0000313" key="1">
    <source>
        <dbReference type="EMBL" id="GAA5192542.1"/>
    </source>
</evidence>
<sequence>MIERQKEGGIPALGSVGAYTQIGGHLEQLSLCTGKGGAGAAVYGGDRNLSDFYIIGGTVE</sequence>
<dbReference type="EMBL" id="BAABLF010000014">
    <property type="protein sequence ID" value="GAA5192542.1"/>
    <property type="molecule type" value="Genomic_DNA"/>
</dbReference>
<evidence type="ECO:0000313" key="2">
    <source>
        <dbReference type="Proteomes" id="UP001501600"/>
    </source>
</evidence>
<name>A0ABP9SAU8_9GAMM</name>